<name>A0A0F9T1N7_9ZZZZ</name>
<sequence length="93" mass="9823">MEHTPGPWRQVGHTIWAGEPNTTNGPIAEASGTTSEEVEANARLIAAAPELLSACEEALITTTERCKIERINPDASPTVLCLRTAIKAAKGDA</sequence>
<feature type="region of interest" description="Disordered" evidence="1">
    <location>
        <begin position="1"/>
        <end position="27"/>
    </location>
</feature>
<reference evidence="2" key="1">
    <citation type="journal article" date="2015" name="Nature">
        <title>Complex archaea that bridge the gap between prokaryotes and eukaryotes.</title>
        <authorList>
            <person name="Spang A."/>
            <person name="Saw J.H."/>
            <person name="Jorgensen S.L."/>
            <person name="Zaremba-Niedzwiedzka K."/>
            <person name="Martijn J."/>
            <person name="Lind A.E."/>
            <person name="van Eijk R."/>
            <person name="Schleper C."/>
            <person name="Guy L."/>
            <person name="Ettema T.J."/>
        </authorList>
    </citation>
    <scope>NUCLEOTIDE SEQUENCE</scope>
</reference>
<comment type="caution">
    <text evidence="2">The sequence shown here is derived from an EMBL/GenBank/DDBJ whole genome shotgun (WGS) entry which is preliminary data.</text>
</comment>
<evidence type="ECO:0000313" key="2">
    <source>
        <dbReference type="EMBL" id="KKN75220.1"/>
    </source>
</evidence>
<evidence type="ECO:0000256" key="1">
    <source>
        <dbReference type="SAM" id="MobiDB-lite"/>
    </source>
</evidence>
<proteinExistence type="predicted"/>
<dbReference type="AlphaFoldDB" id="A0A0F9T1N7"/>
<accession>A0A0F9T1N7</accession>
<dbReference type="EMBL" id="LAZR01000313">
    <property type="protein sequence ID" value="KKN75220.1"/>
    <property type="molecule type" value="Genomic_DNA"/>
</dbReference>
<organism evidence="2">
    <name type="scientific">marine sediment metagenome</name>
    <dbReference type="NCBI Taxonomy" id="412755"/>
    <lineage>
        <taxon>unclassified sequences</taxon>
        <taxon>metagenomes</taxon>
        <taxon>ecological metagenomes</taxon>
    </lineage>
</organism>
<protein>
    <submittedName>
        <fullName evidence="2">Uncharacterized protein</fullName>
    </submittedName>
</protein>
<gene>
    <name evidence="2" type="ORF">LCGC14_0382190</name>
</gene>